<proteinExistence type="predicted"/>
<reference evidence="2 3" key="1">
    <citation type="submission" date="2024-02" db="EMBL/GenBank/DDBJ databases">
        <title>New especies of Spiribacter isolated from saline water.</title>
        <authorList>
            <person name="Leon M.J."/>
            <person name="De La Haba R."/>
            <person name="Sanchez-Porro C."/>
            <person name="Ventosa A."/>
        </authorList>
    </citation>
    <scope>NUCLEOTIDE SEQUENCE [LARGE SCALE GENOMIC DNA]</scope>
    <source>
        <strain evidence="3">ag22IC4-227</strain>
    </source>
</reference>
<dbReference type="EMBL" id="JBAKFJ010000001">
    <property type="protein sequence ID" value="MEX0385886.1"/>
    <property type="molecule type" value="Genomic_DNA"/>
</dbReference>
<dbReference type="RefSeq" id="WP_367966369.1">
    <property type="nucleotide sequence ID" value="NZ_JBAKFI010000004.1"/>
</dbReference>
<evidence type="ECO:0000313" key="2">
    <source>
        <dbReference type="EMBL" id="MEX0385886.1"/>
    </source>
</evidence>
<name>A0ABV3S6Y5_9GAMM</name>
<keyword evidence="1" id="KW-0732">Signal</keyword>
<keyword evidence="3" id="KW-1185">Reference proteome</keyword>
<organism evidence="2 3">
    <name type="scientific">Spiribacter onubensis</name>
    <dbReference type="NCBI Taxonomy" id="3122420"/>
    <lineage>
        <taxon>Bacteria</taxon>
        <taxon>Pseudomonadati</taxon>
        <taxon>Pseudomonadota</taxon>
        <taxon>Gammaproteobacteria</taxon>
        <taxon>Chromatiales</taxon>
        <taxon>Ectothiorhodospiraceae</taxon>
        <taxon>Spiribacter</taxon>
    </lineage>
</organism>
<evidence type="ECO:0000313" key="3">
    <source>
        <dbReference type="Proteomes" id="UP001556653"/>
    </source>
</evidence>
<feature type="chain" id="PRO_5045925311" evidence="1">
    <location>
        <begin position="22"/>
        <end position="156"/>
    </location>
</feature>
<protein>
    <submittedName>
        <fullName evidence="2">Uncharacterized protein</fullName>
    </submittedName>
</protein>
<sequence>MKKLIATAVMTAASLSTVAIAADDDRPEWLFVQSGDGIQLVDETMLVIPLEREIFAFTDRPARDHRYLNAHEFVAVWNDGEDSFGDDPPNAVLTWIENGGVQELEVELLDAKVVSHGRAIQYEIAIEEADVLAEAGQDAALYIDGLCWAVYIGYPC</sequence>
<feature type="signal peptide" evidence="1">
    <location>
        <begin position="1"/>
        <end position="21"/>
    </location>
</feature>
<accession>A0ABV3S6Y5</accession>
<evidence type="ECO:0000256" key="1">
    <source>
        <dbReference type="SAM" id="SignalP"/>
    </source>
</evidence>
<gene>
    <name evidence="2" type="ORF">V6X64_02610</name>
</gene>
<comment type="caution">
    <text evidence="2">The sequence shown here is derived from an EMBL/GenBank/DDBJ whole genome shotgun (WGS) entry which is preliminary data.</text>
</comment>
<dbReference type="Proteomes" id="UP001556653">
    <property type="component" value="Unassembled WGS sequence"/>
</dbReference>